<evidence type="ECO:0008006" key="3">
    <source>
        <dbReference type="Google" id="ProtNLM"/>
    </source>
</evidence>
<gene>
    <name evidence="1" type="ORF">TRICI_000434</name>
</gene>
<keyword evidence="2" id="KW-1185">Reference proteome</keyword>
<evidence type="ECO:0000313" key="2">
    <source>
        <dbReference type="Proteomes" id="UP000761534"/>
    </source>
</evidence>
<evidence type="ECO:0000313" key="1">
    <source>
        <dbReference type="EMBL" id="KAA8917411.1"/>
    </source>
</evidence>
<dbReference type="AlphaFoldDB" id="A0A642VDD9"/>
<reference evidence="1" key="1">
    <citation type="journal article" date="2019" name="G3 (Bethesda)">
        <title>Genome Assemblies of Two Rare Opportunistic Yeast Pathogens: Diutina rugosa (syn. Candida rugosa) and Trichomonascus ciferrii (syn. Candida ciferrii).</title>
        <authorList>
            <person name="Mixao V."/>
            <person name="Saus E."/>
            <person name="Hansen A.P."/>
            <person name="Lass-Florl C."/>
            <person name="Gabaldon T."/>
        </authorList>
    </citation>
    <scope>NUCLEOTIDE SEQUENCE</scope>
    <source>
        <strain evidence="1">CBS 4856</strain>
    </source>
</reference>
<proteinExistence type="predicted"/>
<dbReference type="EMBL" id="SWFS01000036">
    <property type="protein sequence ID" value="KAA8917411.1"/>
    <property type="molecule type" value="Genomic_DNA"/>
</dbReference>
<organism evidence="1 2">
    <name type="scientific">Trichomonascus ciferrii</name>
    <dbReference type="NCBI Taxonomy" id="44093"/>
    <lineage>
        <taxon>Eukaryota</taxon>
        <taxon>Fungi</taxon>
        <taxon>Dikarya</taxon>
        <taxon>Ascomycota</taxon>
        <taxon>Saccharomycotina</taxon>
        <taxon>Dipodascomycetes</taxon>
        <taxon>Dipodascales</taxon>
        <taxon>Trichomonascaceae</taxon>
        <taxon>Trichomonascus</taxon>
        <taxon>Trichomonascus ciferrii complex</taxon>
    </lineage>
</organism>
<protein>
    <recommendedName>
        <fullName evidence="3">F-box domain-containing protein</fullName>
    </recommendedName>
</protein>
<sequence length="194" mass="22238">MGITELPVEVFSILSGYCGESFWKLRSTCRIFDTVINESLSCKLLIQTDDDLSKTAELWMKLESNYGYVVEGPAKKFLAKVEEDDKLFWLSALSTVRISVCVREFCDECKKAMNLVTGCFRASAYAKRLYMEYSVVKGIYDEISEIVENSQISYAEKIFSILPDEIFLINNSSMKCQSKSLIIFILRRNKPSQF</sequence>
<name>A0A642VDD9_9ASCO</name>
<dbReference type="Proteomes" id="UP000761534">
    <property type="component" value="Unassembled WGS sequence"/>
</dbReference>
<comment type="caution">
    <text evidence="1">The sequence shown here is derived from an EMBL/GenBank/DDBJ whole genome shotgun (WGS) entry which is preliminary data.</text>
</comment>
<accession>A0A642VDD9</accession>
<dbReference type="VEuPathDB" id="FungiDB:TRICI_000434"/>